<dbReference type="Pfam" id="PF09671">
    <property type="entry name" value="Spore_GerQ"/>
    <property type="match status" value="1"/>
</dbReference>
<reference evidence="1 2" key="1">
    <citation type="submission" date="2019-12" db="EMBL/GenBank/DDBJ databases">
        <title>Full genome sequence of a Bacillus safensis strain isolated from commercially available natto in Indonesia.</title>
        <authorList>
            <person name="Yoshida M."/>
            <person name="Uomi M."/>
            <person name="Waturangi D."/>
            <person name="Ekaputri J.J."/>
            <person name="Setiamarga D.H.E."/>
        </authorList>
    </citation>
    <scope>NUCLEOTIDE SEQUENCE [LARGE SCALE GENOMIC DNA]</scope>
    <source>
        <strain evidence="1 2">IDN1</strain>
    </source>
</reference>
<dbReference type="AlphaFoldDB" id="A0A5S9MJT5"/>
<name>A0A5S9MJT5_BACIA</name>
<organism evidence="1 2">
    <name type="scientific">Bacillus safensis</name>
    <dbReference type="NCBI Taxonomy" id="561879"/>
    <lineage>
        <taxon>Bacteria</taxon>
        <taxon>Bacillati</taxon>
        <taxon>Bacillota</taxon>
        <taxon>Bacilli</taxon>
        <taxon>Bacillales</taxon>
        <taxon>Bacillaceae</taxon>
        <taxon>Bacillus</taxon>
    </lineage>
</organism>
<dbReference type="Proteomes" id="UP000464658">
    <property type="component" value="Chromosome"/>
</dbReference>
<dbReference type="EMBL" id="AP021906">
    <property type="protein sequence ID" value="BBP93045.1"/>
    <property type="molecule type" value="Genomic_DNA"/>
</dbReference>
<sequence length="77" mass="9001">MNRGKVATIYMTFEASKEWNSKIFRGVIEAAGRDHIIISDNKTGTRYLLLTIYLDYITFDGEIQYDYPYSMSTYSPR</sequence>
<evidence type="ECO:0000313" key="2">
    <source>
        <dbReference type="Proteomes" id="UP000464658"/>
    </source>
</evidence>
<dbReference type="InterPro" id="IPR014099">
    <property type="entry name" value="Spore_coat_GerQ"/>
</dbReference>
<evidence type="ECO:0008006" key="3">
    <source>
        <dbReference type="Google" id="ProtNLM"/>
    </source>
</evidence>
<evidence type="ECO:0000313" key="1">
    <source>
        <dbReference type="EMBL" id="BBP93045.1"/>
    </source>
</evidence>
<protein>
    <recommendedName>
        <fullName evidence="3">Spore coat protein GerQ</fullName>
    </recommendedName>
</protein>
<gene>
    <name evidence="1" type="ORF">BsIDN1_66630</name>
</gene>
<proteinExistence type="predicted"/>
<accession>A0A5S9MJT5</accession>
<dbReference type="NCBIfam" id="TIGR02728">
    <property type="entry name" value="spore_gerQ"/>
    <property type="match status" value="1"/>
</dbReference>